<feature type="domain" description="Cadherin" evidence="14">
    <location>
        <begin position="460"/>
        <end position="569"/>
    </location>
</feature>
<feature type="signal peptide" evidence="13">
    <location>
        <begin position="1"/>
        <end position="21"/>
    </location>
</feature>
<dbReference type="Pfam" id="PF08266">
    <property type="entry name" value="Cadherin_2"/>
    <property type="match status" value="1"/>
</dbReference>
<feature type="domain" description="Cadherin" evidence="14">
    <location>
        <begin position="20"/>
        <end position="131"/>
    </location>
</feature>
<evidence type="ECO:0000256" key="9">
    <source>
        <dbReference type="ARBA" id="ARBA00023136"/>
    </source>
</evidence>
<evidence type="ECO:0000256" key="13">
    <source>
        <dbReference type="SAM" id="SignalP"/>
    </source>
</evidence>
<protein>
    <submittedName>
        <fullName evidence="15">Protocadherin-18</fullName>
    </submittedName>
</protein>
<evidence type="ECO:0000313" key="16">
    <source>
        <dbReference type="Proteomes" id="UP000319801"/>
    </source>
</evidence>
<keyword evidence="10" id="KW-0325">Glycoprotein</keyword>
<organism evidence="15 16">
    <name type="scientific">Bagarius yarrelli</name>
    <name type="common">Goonch</name>
    <name type="synonym">Bagrus yarrelli</name>
    <dbReference type="NCBI Taxonomy" id="175774"/>
    <lineage>
        <taxon>Eukaryota</taxon>
        <taxon>Metazoa</taxon>
        <taxon>Chordata</taxon>
        <taxon>Craniata</taxon>
        <taxon>Vertebrata</taxon>
        <taxon>Euteleostomi</taxon>
        <taxon>Actinopterygii</taxon>
        <taxon>Neopterygii</taxon>
        <taxon>Teleostei</taxon>
        <taxon>Ostariophysi</taxon>
        <taxon>Siluriformes</taxon>
        <taxon>Sisoridae</taxon>
        <taxon>Sisorinae</taxon>
        <taxon>Bagarius</taxon>
    </lineage>
</organism>
<feature type="domain" description="Cadherin" evidence="14">
    <location>
        <begin position="242"/>
        <end position="349"/>
    </location>
</feature>
<dbReference type="EMBL" id="VCAZ01000062">
    <property type="protein sequence ID" value="TSN95663.1"/>
    <property type="molecule type" value="Genomic_DNA"/>
</dbReference>
<evidence type="ECO:0000256" key="10">
    <source>
        <dbReference type="ARBA" id="ARBA00023180"/>
    </source>
</evidence>
<dbReference type="FunFam" id="2.60.40.60:FF:000004">
    <property type="entry name" value="Protocadherin 1 gamma 2"/>
    <property type="match status" value="1"/>
</dbReference>
<keyword evidence="5" id="KW-0677">Repeat</keyword>
<keyword evidence="6 11" id="KW-0106">Calcium</keyword>
<keyword evidence="9 12" id="KW-0472">Membrane</keyword>
<dbReference type="PROSITE" id="PS00232">
    <property type="entry name" value="CADHERIN_1"/>
    <property type="match status" value="2"/>
</dbReference>
<dbReference type="Proteomes" id="UP000319801">
    <property type="component" value="Unassembled WGS sequence"/>
</dbReference>
<evidence type="ECO:0000256" key="5">
    <source>
        <dbReference type="ARBA" id="ARBA00022737"/>
    </source>
</evidence>
<comment type="caution">
    <text evidence="15">The sequence shown here is derived from an EMBL/GenBank/DDBJ whole genome shotgun (WGS) entry which is preliminary data.</text>
</comment>
<evidence type="ECO:0000259" key="14">
    <source>
        <dbReference type="PROSITE" id="PS50268"/>
    </source>
</evidence>
<keyword evidence="7" id="KW-0130">Cell adhesion</keyword>
<evidence type="ECO:0000256" key="8">
    <source>
        <dbReference type="ARBA" id="ARBA00022989"/>
    </source>
</evidence>
<dbReference type="Gene3D" id="2.60.40.60">
    <property type="entry name" value="Cadherins"/>
    <property type="match status" value="6"/>
</dbReference>
<evidence type="ECO:0000256" key="12">
    <source>
        <dbReference type="SAM" id="Phobius"/>
    </source>
</evidence>
<dbReference type="CDD" id="cd11304">
    <property type="entry name" value="Cadherin_repeat"/>
    <property type="match status" value="6"/>
</dbReference>
<dbReference type="OrthoDB" id="6252479at2759"/>
<dbReference type="InterPro" id="IPR015919">
    <property type="entry name" value="Cadherin-like_sf"/>
</dbReference>
<evidence type="ECO:0000256" key="3">
    <source>
        <dbReference type="ARBA" id="ARBA00022692"/>
    </source>
</evidence>
<feature type="transmembrane region" description="Helical" evidence="12">
    <location>
        <begin position="696"/>
        <end position="717"/>
    </location>
</feature>
<gene>
    <name evidence="15" type="ORF">Baya_9777</name>
</gene>
<name>A0A556U8A6_BAGYA</name>
<dbReference type="GO" id="GO:0005509">
    <property type="term" value="F:calcium ion binding"/>
    <property type="evidence" value="ECO:0007669"/>
    <property type="project" value="UniProtKB-UniRule"/>
</dbReference>
<dbReference type="FunFam" id="2.60.40.60:FF:000002">
    <property type="entry name" value="Protocadherin alpha 2"/>
    <property type="match status" value="1"/>
</dbReference>
<dbReference type="AlphaFoldDB" id="A0A556U8A6"/>
<feature type="chain" id="PRO_5021897567" evidence="13">
    <location>
        <begin position="22"/>
        <end position="908"/>
    </location>
</feature>
<feature type="domain" description="Cadherin" evidence="14">
    <location>
        <begin position="132"/>
        <end position="241"/>
    </location>
</feature>
<comment type="subcellular location">
    <subcellularLocation>
        <location evidence="1">Cell membrane</location>
        <topology evidence="1">Single-pass type I membrane protein</topology>
    </subcellularLocation>
</comment>
<keyword evidence="3 12" id="KW-0812">Transmembrane</keyword>
<reference evidence="15 16" key="1">
    <citation type="journal article" date="2019" name="Genome Biol. Evol.">
        <title>Whole-Genome Sequencing of the Giant Devil Catfish, Bagarius yarrelli.</title>
        <authorList>
            <person name="Jiang W."/>
            <person name="Lv Y."/>
            <person name="Cheng L."/>
            <person name="Yang K."/>
            <person name="Chao B."/>
            <person name="Wang X."/>
            <person name="Li Y."/>
            <person name="Pan X."/>
            <person name="You X."/>
            <person name="Zhang Y."/>
            <person name="Yang J."/>
            <person name="Li J."/>
            <person name="Zhang X."/>
            <person name="Liu S."/>
            <person name="Sun C."/>
            <person name="Yang J."/>
            <person name="Shi Q."/>
        </authorList>
    </citation>
    <scope>NUCLEOTIDE SEQUENCE [LARGE SCALE GENOMIC DNA]</scope>
    <source>
        <strain evidence="15">JWS20170419001</strain>
        <tissue evidence="15">Muscle</tissue>
    </source>
</reference>
<dbReference type="FunFam" id="2.60.40.60:FF:000007">
    <property type="entry name" value="Protocadherin alpha 2"/>
    <property type="match status" value="1"/>
</dbReference>
<dbReference type="SUPFAM" id="SSF49313">
    <property type="entry name" value="Cadherin-like"/>
    <property type="match status" value="6"/>
</dbReference>
<dbReference type="PROSITE" id="PS50268">
    <property type="entry name" value="CADHERIN_2"/>
    <property type="match status" value="6"/>
</dbReference>
<dbReference type="FunFam" id="2.60.40.60:FF:000001">
    <property type="entry name" value="Protocadherin alpha 2"/>
    <property type="match status" value="1"/>
</dbReference>
<dbReference type="GO" id="GO:0007156">
    <property type="term" value="P:homophilic cell adhesion via plasma membrane adhesion molecules"/>
    <property type="evidence" value="ECO:0007669"/>
    <property type="project" value="InterPro"/>
</dbReference>
<dbReference type="PRINTS" id="PR00205">
    <property type="entry name" value="CADHERIN"/>
</dbReference>
<proteinExistence type="predicted"/>
<evidence type="ECO:0000256" key="7">
    <source>
        <dbReference type="ARBA" id="ARBA00022889"/>
    </source>
</evidence>
<evidence type="ECO:0000256" key="2">
    <source>
        <dbReference type="ARBA" id="ARBA00022475"/>
    </source>
</evidence>
<keyword evidence="8 12" id="KW-1133">Transmembrane helix</keyword>
<evidence type="ECO:0000256" key="4">
    <source>
        <dbReference type="ARBA" id="ARBA00022729"/>
    </source>
</evidence>
<feature type="domain" description="Cadherin" evidence="14">
    <location>
        <begin position="575"/>
        <end position="681"/>
    </location>
</feature>
<dbReference type="Pfam" id="PF00028">
    <property type="entry name" value="Cadherin"/>
    <property type="match status" value="5"/>
</dbReference>
<keyword evidence="16" id="KW-1185">Reference proteome</keyword>
<sequence length="908" mass="99788">MRSTYFVLFSLLVSGFGDVEGRTLRYRVHEEQEAGTVIGSLKEDAGDVLSHLPVSVPLRFRAVQRGGANALSVRERDGEISIKGRLDREKLCDRNLNCSVEFDVLTLPTEHLQLFHVQVEILDVNDHAPRFPRAVIPLEISETAAVGTRVPLDSAAADPDVGENALSTYTLSPSDTFGIDVRTGANSGKYAELVVLKELDRETRSSYELRLTAADGGSPPRTGTTLLKITVADSNDNNPVFAESSYTIELPEDAAPGVLLVDLNATDADEGTNAKIVYSFSSHVSPKVAETFRIDPDNGHLTLLRKVDFETDDSYDVDVQAQDSGPNSMPAHCKITIKVKDINDNKPEVSVSLMGSDEEESSVSELAPVDTFVALVRVDDIDSGLNGEVVCRLAREGHFRLQKTHEKNYMILTNATLDRETRSEYGLTIIAEDRGTPSLSTVRHFTVRVQDENDNAPRFDKNRYDIFKDENNSPGTYLATVHATDPDLAANGHVSYSVLESLVLGSSISTYVTVDPSSGDIYALRTFDYEEISHISFTVQARDYGIPSLSSNVTVVLNILDVNDNRPVIVAPPLRNHTAEFPVSKYSDYGDLITTITATDRDSGVNGDLSCTISTGNEAGYFYMDSRTCEIRANVSLRDIPTDHMELVVLVQDHGNEPLETRAVLRLMLLENPENLADPLATGGLGKENLLDASTIIIISLGAICGLLIIIMAALALRCSRDKNDTRSYNCRVAESTYQQRPRKPSRQIHKGMKLCTEECRVLGHSDQCWMPSFSAFSAEDERRSFSTFGKDADEDVEDDGGEKSLLSDISAVSHRLVPPSNAEVGDLGDGAAPSGITNENKKCFLPGNLHFQNPANHTSNSKWLPAMEEIPENYEEDETESTMGFRKRTEDELADEINKLLLDVHQS</sequence>
<dbReference type="InterPro" id="IPR050174">
    <property type="entry name" value="Protocadherin/Cadherin-CA"/>
</dbReference>
<dbReference type="FunFam" id="2.60.40.60:FF:000003">
    <property type="entry name" value="Protocadherin alpha 2"/>
    <property type="match status" value="1"/>
</dbReference>
<dbReference type="InterPro" id="IPR013164">
    <property type="entry name" value="Cadherin_N"/>
</dbReference>
<dbReference type="InterPro" id="IPR020894">
    <property type="entry name" value="Cadherin_CS"/>
</dbReference>
<dbReference type="GO" id="GO:0009653">
    <property type="term" value="P:anatomical structure morphogenesis"/>
    <property type="evidence" value="ECO:0007669"/>
    <property type="project" value="UniProtKB-ARBA"/>
</dbReference>
<accession>A0A556U8A6</accession>
<dbReference type="GO" id="GO:0005886">
    <property type="term" value="C:plasma membrane"/>
    <property type="evidence" value="ECO:0007669"/>
    <property type="project" value="UniProtKB-SubCell"/>
</dbReference>
<keyword evidence="4 13" id="KW-0732">Signal</keyword>
<dbReference type="PANTHER" id="PTHR24028:SF9">
    <property type="entry name" value="PROTOCADHERIN-18"/>
    <property type="match status" value="1"/>
</dbReference>
<keyword evidence="2" id="KW-1003">Cell membrane</keyword>
<dbReference type="PANTHER" id="PTHR24028">
    <property type="entry name" value="CADHERIN-87A"/>
    <property type="match status" value="1"/>
</dbReference>
<dbReference type="SMART" id="SM00112">
    <property type="entry name" value="CA"/>
    <property type="match status" value="6"/>
</dbReference>
<evidence type="ECO:0000256" key="1">
    <source>
        <dbReference type="ARBA" id="ARBA00004251"/>
    </source>
</evidence>
<evidence type="ECO:0000256" key="11">
    <source>
        <dbReference type="PROSITE-ProRule" id="PRU00043"/>
    </source>
</evidence>
<evidence type="ECO:0000256" key="6">
    <source>
        <dbReference type="ARBA" id="ARBA00022837"/>
    </source>
</evidence>
<dbReference type="InterPro" id="IPR002126">
    <property type="entry name" value="Cadherin-like_dom"/>
</dbReference>
<feature type="domain" description="Cadherin" evidence="14">
    <location>
        <begin position="355"/>
        <end position="459"/>
    </location>
</feature>
<evidence type="ECO:0000313" key="15">
    <source>
        <dbReference type="EMBL" id="TSN95663.1"/>
    </source>
</evidence>